<dbReference type="SUPFAM" id="SSF53335">
    <property type="entry name" value="S-adenosyl-L-methionine-dependent methyltransferases"/>
    <property type="match status" value="1"/>
</dbReference>
<dbReference type="InterPro" id="IPR004398">
    <property type="entry name" value="RNA_MeTrfase_RsmD"/>
</dbReference>
<dbReference type="PROSITE" id="PS00092">
    <property type="entry name" value="N6_MTASE"/>
    <property type="match status" value="1"/>
</dbReference>
<dbReference type="Pfam" id="PF03602">
    <property type="entry name" value="Cons_hypoth95"/>
    <property type="match status" value="1"/>
</dbReference>
<dbReference type="CDD" id="cd02440">
    <property type="entry name" value="AdoMet_MTases"/>
    <property type="match status" value="1"/>
</dbReference>
<dbReference type="Proteomes" id="UP000002221">
    <property type="component" value="Chromosome"/>
</dbReference>
<dbReference type="eggNOG" id="COG0742">
    <property type="taxonomic scope" value="Bacteria"/>
</dbReference>
<evidence type="ECO:0000256" key="2">
    <source>
        <dbReference type="ARBA" id="ARBA00022679"/>
    </source>
</evidence>
<reference evidence="3 4" key="1">
    <citation type="journal article" date="2009" name="Stand. Genomic Sci.">
        <title>Complete genome sequence of Rhodothermus marinus type strain (R-10).</title>
        <authorList>
            <person name="Nolan M."/>
            <person name="Tindall B.J."/>
            <person name="Pomrenke H."/>
            <person name="Lapidus A."/>
            <person name="Copeland A."/>
            <person name="Glavina Del Rio T."/>
            <person name="Lucas S."/>
            <person name="Chen F."/>
            <person name="Tice H."/>
            <person name="Cheng J.F."/>
            <person name="Saunders E."/>
            <person name="Han C."/>
            <person name="Bruce D."/>
            <person name="Goodwin L."/>
            <person name="Chain P."/>
            <person name="Pitluck S."/>
            <person name="Ovchinikova G."/>
            <person name="Pati A."/>
            <person name="Ivanova N."/>
            <person name="Mavromatis K."/>
            <person name="Chen A."/>
            <person name="Palaniappan K."/>
            <person name="Land M."/>
            <person name="Hauser L."/>
            <person name="Chang Y.J."/>
            <person name="Jeffries C.D."/>
            <person name="Brettin T."/>
            <person name="Goker M."/>
            <person name="Bristow J."/>
            <person name="Eisen J.A."/>
            <person name="Markowitz V."/>
            <person name="Hugenholtz P."/>
            <person name="Kyrpides N.C."/>
            <person name="Klenk H.P."/>
            <person name="Detter J.C."/>
        </authorList>
    </citation>
    <scope>NUCLEOTIDE SEQUENCE [LARGE SCALE GENOMIC DNA]</scope>
    <source>
        <strain evidence="4">ATCC 43812 / DSM 4252 / R-10</strain>
    </source>
</reference>
<dbReference type="InterPro" id="IPR029063">
    <property type="entry name" value="SAM-dependent_MTases_sf"/>
</dbReference>
<dbReference type="GO" id="GO:0008168">
    <property type="term" value="F:methyltransferase activity"/>
    <property type="evidence" value="ECO:0007669"/>
    <property type="project" value="UniProtKB-KW"/>
</dbReference>
<dbReference type="AlphaFoldDB" id="D0MDG8"/>
<sequence>MRIIAGRFRRKTLRAPKGHLTRPTTDRTRESLFHLVESRMDLEGADVLDLFAGTGALGLEAISRGAVAVTFVELQGPVLACVRENARALGVEEACEFIRGDAVEYLRRYSGPPFDLILADPPYDLPELPQLPELAFPHLKPHGLFVLEHDKRHNFEGHPHLDTSRRYGRTIVSVFRPQPVER</sequence>
<dbReference type="GO" id="GO:0003676">
    <property type="term" value="F:nucleic acid binding"/>
    <property type="evidence" value="ECO:0007669"/>
    <property type="project" value="InterPro"/>
</dbReference>
<accession>D0MDG8</accession>
<evidence type="ECO:0000256" key="1">
    <source>
        <dbReference type="ARBA" id="ARBA00022603"/>
    </source>
</evidence>
<dbReference type="InterPro" id="IPR002052">
    <property type="entry name" value="DNA_methylase_N6_adenine_CS"/>
</dbReference>
<dbReference type="PANTHER" id="PTHR43542:SF1">
    <property type="entry name" value="METHYLTRANSFERASE"/>
    <property type="match status" value="1"/>
</dbReference>
<protein>
    <submittedName>
        <fullName evidence="3">Methyltransferase</fullName>
    </submittedName>
</protein>
<evidence type="ECO:0000313" key="3">
    <source>
        <dbReference type="EMBL" id="ACY47161.1"/>
    </source>
</evidence>
<gene>
    <name evidence="3" type="ordered locus">Rmar_0255</name>
</gene>
<keyword evidence="4" id="KW-1185">Reference proteome</keyword>
<proteinExistence type="predicted"/>
<dbReference type="EMBL" id="CP001807">
    <property type="protein sequence ID" value="ACY47161.1"/>
    <property type="molecule type" value="Genomic_DNA"/>
</dbReference>
<dbReference type="PANTHER" id="PTHR43542">
    <property type="entry name" value="METHYLTRANSFERASE"/>
    <property type="match status" value="1"/>
</dbReference>
<dbReference type="STRING" id="518766.Rmar_0255"/>
<dbReference type="GO" id="GO:0031167">
    <property type="term" value="P:rRNA methylation"/>
    <property type="evidence" value="ECO:0007669"/>
    <property type="project" value="InterPro"/>
</dbReference>
<keyword evidence="1 3" id="KW-0489">Methyltransferase</keyword>
<dbReference type="KEGG" id="rmr:Rmar_0255"/>
<keyword evidence="2 3" id="KW-0808">Transferase</keyword>
<evidence type="ECO:0000313" key="4">
    <source>
        <dbReference type="Proteomes" id="UP000002221"/>
    </source>
</evidence>
<dbReference type="RefSeq" id="WP_012842773.1">
    <property type="nucleotide sequence ID" value="NC_013501.1"/>
</dbReference>
<dbReference type="OrthoDB" id="9803017at2"/>
<dbReference type="NCBIfam" id="TIGR00095">
    <property type="entry name" value="16S rRNA (guanine(966)-N(2))-methyltransferase RsmD"/>
    <property type="match status" value="1"/>
</dbReference>
<dbReference type="PIRSF" id="PIRSF004553">
    <property type="entry name" value="CHP00095"/>
    <property type="match status" value="1"/>
</dbReference>
<name>D0MDG8_RHOM4</name>
<organism evidence="3 4">
    <name type="scientific">Rhodothermus marinus (strain ATCC 43812 / DSM 4252 / R-10)</name>
    <name type="common">Rhodothermus obamensis</name>
    <dbReference type="NCBI Taxonomy" id="518766"/>
    <lineage>
        <taxon>Bacteria</taxon>
        <taxon>Pseudomonadati</taxon>
        <taxon>Rhodothermota</taxon>
        <taxon>Rhodothermia</taxon>
        <taxon>Rhodothermales</taxon>
        <taxon>Rhodothermaceae</taxon>
        <taxon>Rhodothermus</taxon>
    </lineage>
</organism>
<dbReference type="HOGENOM" id="CLU_075826_1_1_10"/>
<dbReference type="Gene3D" id="3.40.50.150">
    <property type="entry name" value="Vaccinia Virus protein VP39"/>
    <property type="match status" value="1"/>
</dbReference>